<evidence type="ECO:0000256" key="8">
    <source>
        <dbReference type="ARBA" id="ARBA00047838"/>
    </source>
</evidence>
<feature type="active site" evidence="10 11">
    <location>
        <position position="191"/>
    </location>
</feature>
<protein>
    <recommendedName>
        <fullName evidence="10">Imidazole glycerol phosphate synthase subunit HisH</fullName>
        <ecNumber evidence="10">4.3.2.10</ecNumber>
    </recommendedName>
    <alternativeName>
        <fullName evidence="10">IGP synthase glutaminase subunit</fullName>
        <ecNumber evidence="10">3.5.1.2</ecNumber>
    </alternativeName>
    <alternativeName>
        <fullName evidence="10">IGP synthase subunit HisH</fullName>
    </alternativeName>
    <alternativeName>
        <fullName evidence="10">ImGP synthase subunit HisH</fullName>
        <shortName evidence="10">IGPS subunit HisH</shortName>
    </alternativeName>
</protein>
<keyword evidence="6 10" id="KW-0368">Histidine biosynthesis</keyword>
<evidence type="ECO:0000256" key="4">
    <source>
        <dbReference type="ARBA" id="ARBA00022801"/>
    </source>
</evidence>
<dbReference type="Pfam" id="PF00117">
    <property type="entry name" value="GATase"/>
    <property type="match status" value="1"/>
</dbReference>
<dbReference type="GO" id="GO:0005737">
    <property type="term" value="C:cytoplasm"/>
    <property type="evidence" value="ECO:0007669"/>
    <property type="project" value="UniProtKB-SubCell"/>
</dbReference>
<feature type="domain" description="Glutamine amidotransferase" evidence="12">
    <location>
        <begin position="17"/>
        <end position="196"/>
    </location>
</feature>
<evidence type="ECO:0000256" key="9">
    <source>
        <dbReference type="ARBA" id="ARBA00049534"/>
    </source>
</evidence>
<evidence type="ECO:0000256" key="3">
    <source>
        <dbReference type="ARBA" id="ARBA00022605"/>
    </source>
</evidence>
<keyword evidence="5 10" id="KW-0315">Glutamine amidotransferase</keyword>
<evidence type="ECO:0000259" key="12">
    <source>
        <dbReference type="Pfam" id="PF00117"/>
    </source>
</evidence>
<dbReference type="NCBIfam" id="TIGR01855">
    <property type="entry name" value="IMP_synth_hisH"/>
    <property type="match status" value="1"/>
</dbReference>
<accession>A0A9Y1MYE6</accession>
<dbReference type="PIRSF" id="PIRSF000495">
    <property type="entry name" value="Amidotransf_hisH"/>
    <property type="match status" value="1"/>
</dbReference>
<dbReference type="GO" id="GO:0004359">
    <property type="term" value="F:glutaminase activity"/>
    <property type="evidence" value="ECO:0007669"/>
    <property type="project" value="UniProtKB-EC"/>
</dbReference>
<evidence type="ECO:0000256" key="6">
    <source>
        <dbReference type="ARBA" id="ARBA00023102"/>
    </source>
</evidence>
<dbReference type="HAMAP" id="MF_00278">
    <property type="entry name" value="HisH"/>
    <property type="match status" value="1"/>
</dbReference>
<keyword evidence="4 10" id="KW-0378">Hydrolase</keyword>
<name>A0A9Y1MYE6_9RHOD</name>
<evidence type="ECO:0000256" key="1">
    <source>
        <dbReference type="ARBA" id="ARBA00005091"/>
    </source>
</evidence>
<comment type="catalytic activity">
    <reaction evidence="9 10">
        <text>L-glutamine + H2O = L-glutamate + NH4(+)</text>
        <dbReference type="Rhea" id="RHEA:15889"/>
        <dbReference type="ChEBI" id="CHEBI:15377"/>
        <dbReference type="ChEBI" id="CHEBI:28938"/>
        <dbReference type="ChEBI" id="CHEBI:29985"/>
        <dbReference type="ChEBI" id="CHEBI:58359"/>
        <dbReference type="EC" id="3.5.1.2"/>
    </reaction>
</comment>
<dbReference type="Gene3D" id="3.40.50.880">
    <property type="match status" value="1"/>
</dbReference>
<proteinExistence type="inferred from homology"/>
<organism evidence="13">
    <name type="scientific">Cyanidium sp. THAL103</name>
    <dbReference type="NCBI Taxonomy" id="3027999"/>
    <lineage>
        <taxon>Eukaryota</taxon>
        <taxon>Rhodophyta</taxon>
        <taxon>Bangiophyceae</taxon>
        <taxon>Cyanidiales</taxon>
        <taxon>Cyanidiaceae</taxon>
        <taxon>Cyanidium</taxon>
    </lineage>
</organism>
<dbReference type="PANTHER" id="PTHR42701">
    <property type="entry name" value="IMIDAZOLE GLYCEROL PHOSPHATE SYNTHASE SUBUNIT HISH"/>
    <property type="match status" value="1"/>
</dbReference>
<evidence type="ECO:0000256" key="2">
    <source>
        <dbReference type="ARBA" id="ARBA00011152"/>
    </source>
</evidence>
<gene>
    <name evidence="10 13" type="primary">hisH</name>
    <name evidence="13" type="ORF">CspTHAL103_022</name>
</gene>
<keyword evidence="10" id="KW-0963">Cytoplasm</keyword>
<dbReference type="GO" id="GO:0000105">
    <property type="term" value="P:L-histidine biosynthetic process"/>
    <property type="evidence" value="ECO:0007669"/>
    <property type="project" value="UniProtKB-UniRule"/>
</dbReference>
<sequence>MISLTMKYVGIVSYNMGNLHSVAKAISNLGVSIIFLKDPRDFDLVSVIILPGVGSFNMAMKELQRLNFVEPLKLWIKQKKPFIGICLGLQLLFDYSYEGNCEGLGIIKGSVVKFNPYNVHKIPHMGWNKLLINSTNDKYFISLGENNWMYFVHNYYVITQISNLESSYIIYGKQKILASITHENIFAIQFHPEKSGFKGLCLLNNFLKYHSCLS</sequence>
<comment type="function">
    <text evidence="10">IGPS catalyzes the conversion of PRFAR and glutamine to IGP, AICAR and glutamate. The HisH subunit catalyzes the hydrolysis of glutamine to glutamate and ammonia as part of the synthesis of IGP and AICAR. The resulting ammonia molecule is channeled to the active site of HisF.</text>
</comment>
<dbReference type="SUPFAM" id="SSF52317">
    <property type="entry name" value="Class I glutamine amidotransferase-like"/>
    <property type="match status" value="1"/>
</dbReference>
<dbReference type="PANTHER" id="PTHR42701:SF1">
    <property type="entry name" value="IMIDAZOLE GLYCEROL PHOSPHATE SYNTHASE SUBUNIT HISH"/>
    <property type="match status" value="1"/>
</dbReference>
<evidence type="ECO:0000256" key="5">
    <source>
        <dbReference type="ARBA" id="ARBA00022962"/>
    </source>
</evidence>
<evidence type="ECO:0000313" key="13">
    <source>
        <dbReference type="EMBL" id="WDA99946.1"/>
    </source>
</evidence>
<feature type="active site" evidence="10 11">
    <location>
        <position position="193"/>
    </location>
</feature>
<geneLocation type="plastid" evidence="13"/>
<keyword evidence="7 10" id="KW-0456">Lyase</keyword>
<dbReference type="CDD" id="cd01748">
    <property type="entry name" value="GATase1_IGP_Synthase"/>
    <property type="match status" value="1"/>
</dbReference>
<dbReference type="EC" id="4.3.2.10" evidence="10"/>
<evidence type="ECO:0000256" key="11">
    <source>
        <dbReference type="PIRSR" id="PIRSR000495-1"/>
    </source>
</evidence>
<evidence type="ECO:0000256" key="10">
    <source>
        <dbReference type="HAMAP-Rule" id="MF_00278"/>
    </source>
</evidence>
<keyword evidence="3 10" id="KW-0028">Amino-acid biosynthesis</keyword>
<feature type="active site" description="Nucleophile" evidence="10 11">
    <location>
        <position position="86"/>
    </location>
</feature>
<dbReference type="InterPro" id="IPR017926">
    <property type="entry name" value="GATASE"/>
</dbReference>
<dbReference type="EC" id="3.5.1.2" evidence="10"/>
<dbReference type="EMBL" id="OP616817">
    <property type="protein sequence ID" value="WDA99946.1"/>
    <property type="molecule type" value="Genomic_DNA"/>
</dbReference>
<comment type="catalytic activity">
    <reaction evidence="8 10">
        <text>5-[(5-phospho-1-deoxy-D-ribulos-1-ylimino)methylamino]-1-(5-phospho-beta-D-ribosyl)imidazole-4-carboxamide + L-glutamine = D-erythro-1-(imidazol-4-yl)glycerol 3-phosphate + 5-amino-1-(5-phospho-beta-D-ribosyl)imidazole-4-carboxamide + L-glutamate + H(+)</text>
        <dbReference type="Rhea" id="RHEA:24793"/>
        <dbReference type="ChEBI" id="CHEBI:15378"/>
        <dbReference type="ChEBI" id="CHEBI:29985"/>
        <dbReference type="ChEBI" id="CHEBI:58278"/>
        <dbReference type="ChEBI" id="CHEBI:58359"/>
        <dbReference type="ChEBI" id="CHEBI:58475"/>
        <dbReference type="ChEBI" id="CHEBI:58525"/>
        <dbReference type="EC" id="4.3.2.10"/>
    </reaction>
</comment>
<dbReference type="PROSITE" id="PS51273">
    <property type="entry name" value="GATASE_TYPE_1"/>
    <property type="match status" value="1"/>
</dbReference>
<reference evidence="13" key="1">
    <citation type="journal article" date="2023" name="J. Phycol.">
        <title>Revised classification of the Cyanidiophyceae based on plastid genome data with descriptions of the Cavernulicolales ord. nov. and Galdieriales ord. nov. (Rhodophyta).</title>
        <authorList>
            <person name="Park S.I."/>
            <person name="Cho C.H."/>
            <person name="Ciniglia C."/>
            <person name="Huang T.Y."/>
            <person name="Liu S.L."/>
            <person name="Bustamante D.E."/>
            <person name="Calderon M.S."/>
            <person name="Mansilla A."/>
            <person name="McDermott T."/>
            <person name="Andersen R.A."/>
            <person name="Yoon H.S."/>
        </authorList>
    </citation>
    <scope>NUCLEOTIDE SEQUENCE</scope>
</reference>
<keyword evidence="13" id="KW-0934">Plastid</keyword>
<comment type="subcellular location">
    <subcellularLocation>
        <location evidence="10">Cytoplasm</location>
    </subcellularLocation>
</comment>
<comment type="subunit">
    <text evidence="2 10">Heterodimer of HisH and HisF.</text>
</comment>
<dbReference type="AlphaFoldDB" id="A0A9Y1MYE6"/>
<dbReference type="InterPro" id="IPR029062">
    <property type="entry name" value="Class_I_gatase-like"/>
</dbReference>
<dbReference type="GO" id="GO:0000107">
    <property type="term" value="F:imidazoleglycerol-phosphate synthase activity"/>
    <property type="evidence" value="ECO:0007669"/>
    <property type="project" value="UniProtKB-UniRule"/>
</dbReference>
<dbReference type="InterPro" id="IPR010139">
    <property type="entry name" value="Imidazole-glycPsynth_HisH"/>
</dbReference>
<dbReference type="GO" id="GO:0016829">
    <property type="term" value="F:lyase activity"/>
    <property type="evidence" value="ECO:0007669"/>
    <property type="project" value="UniProtKB-KW"/>
</dbReference>
<comment type="pathway">
    <text evidence="1 10">Amino-acid biosynthesis; L-histidine biosynthesis; L-histidine from 5-phospho-alpha-D-ribose 1-diphosphate: step 5/9.</text>
</comment>
<evidence type="ECO:0000256" key="7">
    <source>
        <dbReference type="ARBA" id="ARBA00023239"/>
    </source>
</evidence>